<dbReference type="Proteomes" id="UP000789396">
    <property type="component" value="Unassembled WGS sequence"/>
</dbReference>
<feature type="region of interest" description="Disordered" evidence="1">
    <location>
        <begin position="50"/>
        <end position="86"/>
    </location>
</feature>
<accession>A0A9N8ZBL9</accession>
<evidence type="ECO:0000313" key="2">
    <source>
        <dbReference type="EMBL" id="CAG8486565.1"/>
    </source>
</evidence>
<protein>
    <submittedName>
        <fullName evidence="2">10384_t:CDS:1</fullName>
    </submittedName>
</protein>
<feature type="region of interest" description="Disordered" evidence="1">
    <location>
        <begin position="113"/>
        <end position="136"/>
    </location>
</feature>
<evidence type="ECO:0000313" key="3">
    <source>
        <dbReference type="Proteomes" id="UP000789396"/>
    </source>
</evidence>
<proteinExistence type="predicted"/>
<sequence>MHRKNRGPRKVIAVTAKYSYIDYSELSHLSQPCAADFVSGLDSLHQSHISYSQQSPQLHQPNHSSQLNVTNSVDPDNSFRQNNNSDSTLKSFGLDVSDPIVAPDFPSQLYVSNSGKDSSQHHINNNYLPPDDNPNQLFKHDAINSIEPNDSRQLDADNTTEFNHLSHNSVELNNYSAEFNYFSQRYGANSIAVE</sequence>
<gene>
    <name evidence="2" type="ORF">RFULGI_LOCUS1788</name>
</gene>
<feature type="compositionally biased region" description="Polar residues" evidence="1">
    <location>
        <begin position="113"/>
        <end position="123"/>
    </location>
</feature>
<organism evidence="2 3">
    <name type="scientific">Racocetra fulgida</name>
    <dbReference type="NCBI Taxonomy" id="60492"/>
    <lineage>
        <taxon>Eukaryota</taxon>
        <taxon>Fungi</taxon>
        <taxon>Fungi incertae sedis</taxon>
        <taxon>Mucoromycota</taxon>
        <taxon>Glomeromycotina</taxon>
        <taxon>Glomeromycetes</taxon>
        <taxon>Diversisporales</taxon>
        <taxon>Gigasporaceae</taxon>
        <taxon>Racocetra</taxon>
    </lineage>
</organism>
<reference evidence="2" key="1">
    <citation type="submission" date="2021-06" db="EMBL/GenBank/DDBJ databases">
        <authorList>
            <person name="Kallberg Y."/>
            <person name="Tangrot J."/>
            <person name="Rosling A."/>
        </authorList>
    </citation>
    <scope>NUCLEOTIDE SEQUENCE</scope>
    <source>
        <strain evidence="2">IN212</strain>
    </source>
</reference>
<comment type="caution">
    <text evidence="2">The sequence shown here is derived from an EMBL/GenBank/DDBJ whole genome shotgun (WGS) entry which is preliminary data.</text>
</comment>
<evidence type="ECO:0000256" key="1">
    <source>
        <dbReference type="SAM" id="MobiDB-lite"/>
    </source>
</evidence>
<feature type="compositionally biased region" description="Low complexity" evidence="1">
    <location>
        <begin position="124"/>
        <end position="135"/>
    </location>
</feature>
<keyword evidence="3" id="KW-1185">Reference proteome</keyword>
<name>A0A9N8ZBL9_9GLOM</name>
<dbReference type="EMBL" id="CAJVPZ010001195">
    <property type="protein sequence ID" value="CAG8486565.1"/>
    <property type="molecule type" value="Genomic_DNA"/>
</dbReference>
<dbReference type="OrthoDB" id="10467070at2759"/>
<dbReference type="AlphaFoldDB" id="A0A9N8ZBL9"/>